<dbReference type="HOGENOM" id="CLU_3388305_0_0_9"/>
<dbReference type="Proteomes" id="UP000006002">
    <property type="component" value="Unassembled WGS sequence"/>
</dbReference>
<name>A5ZSJ1_9FIRM</name>
<sequence length="32" mass="3915">MKVYVPRKQAKNYKKLFLKRGMRKTVTFKGIR</sequence>
<dbReference type="EMBL" id="AAVO02000007">
    <property type="protein sequence ID" value="EDM87403.1"/>
    <property type="molecule type" value="Genomic_DNA"/>
</dbReference>
<gene>
    <name evidence="1" type="ORF">RUMOBE_01969</name>
</gene>
<organism evidence="1 2">
    <name type="scientific">Blautia obeum ATCC 29174</name>
    <dbReference type="NCBI Taxonomy" id="411459"/>
    <lineage>
        <taxon>Bacteria</taxon>
        <taxon>Bacillati</taxon>
        <taxon>Bacillota</taxon>
        <taxon>Clostridia</taxon>
        <taxon>Lachnospirales</taxon>
        <taxon>Lachnospiraceae</taxon>
        <taxon>Blautia</taxon>
    </lineage>
</organism>
<comment type="caution">
    <text evidence="1">The sequence shown here is derived from an EMBL/GenBank/DDBJ whole genome shotgun (WGS) entry which is preliminary data.</text>
</comment>
<accession>A5ZSJ1</accession>
<reference evidence="1 2" key="2">
    <citation type="submission" date="2007-04" db="EMBL/GenBank/DDBJ databases">
        <title>Draft genome sequence of Ruminococcus obeum (ATCC 29174).</title>
        <authorList>
            <person name="Sudarsanam P."/>
            <person name="Ley R."/>
            <person name="Guruge J."/>
            <person name="Turnbaugh P.J."/>
            <person name="Mahowald M."/>
            <person name="Liep D."/>
            <person name="Gordon J."/>
        </authorList>
    </citation>
    <scope>NUCLEOTIDE SEQUENCE [LARGE SCALE GENOMIC DNA]</scope>
    <source>
        <strain evidence="1 2">ATCC 29174</strain>
    </source>
</reference>
<evidence type="ECO:0000313" key="2">
    <source>
        <dbReference type="Proteomes" id="UP000006002"/>
    </source>
</evidence>
<proteinExistence type="predicted"/>
<protein>
    <submittedName>
        <fullName evidence="1">Uncharacterized protein</fullName>
    </submittedName>
</protein>
<dbReference type="AlphaFoldDB" id="A5ZSJ1"/>
<reference evidence="1 2" key="1">
    <citation type="submission" date="2007-03" db="EMBL/GenBank/DDBJ databases">
        <authorList>
            <person name="Fulton L."/>
            <person name="Clifton S."/>
            <person name="Fulton B."/>
            <person name="Xu J."/>
            <person name="Minx P."/>
            <person name="Pepin K.H."/>
            <person name="Johnson M."/>
            <person name="Thiruvilangam P."/>
            <person name="Bhonagiri V."/>
            <person name="Nash W.E."/>
            <person name="Mardis E.R."/>
            <person name="Wilson R.K."/>
        </authorList>
    </citation>
    <scope>NUCLEOTIDE SEQUENCE [LARGE SCALE GENOMIC DNA]</scope>
    <source>
        <strain evidence="1 2">ATCC 29174</strain>
    </source>
</reference>
<evidence type="ECO:0000313" key="1">
    <source>
        <dbReference type="EMBL" id="EDM87403.1"/>
    </source>
</evidence>